<dbReference type="EMBL" id="MU853794">
    <property type="protein sequence ID" value="KAK3940603.1"/>
    <property type="molecule type" value="Genomic_DNA"/>
</dbReference>
<organism evidence="2 3">
    <name type="scientific">Diplogelasinospora grovesii</name>
    <dbReference type="NCBI Taxonomy" id="303347"/>
    <lineage>
        <taxon>Eukaryota</taxon>
        <taxon>Fungi</taxon>
        <taxon>Dikarya</taxon>
        <taxon>Ascomycota</taxon>
        <taxon>Pezizomycotina</taxon>
        <taxon>Sordariomycetes</taxon>
        <taxon>Sordariomycetidae</taxon>
        <taxon>Sordariales</taxon>
        <taxon>Diplogelasinosporaceae</taxon>
        <taxon>Diplogelasinospora</taxon>
    </lineage>
</organism>
<dbReference type="Proteomes" id="UP001303473">
    <property type="component" value="Unassembled WGS sequence"/>
</dbReference>
<protein>
    <submittedName>
        <fullName evidence="2">Uncharacterized protein</fullName>
    </submittedName>
</protein>
<dbReference type="AlphaFoldDB" id="A0AAN6N9G2"/>
<evidence type="ECO:0000313" key="3">
    <source>
        <dbReference type="Proteomes" id="UP001303473"/>
    </source>
</evidence>
<feature type="region of interest" description="Disordered" evidence="1">
    <location>
        <begin position="1"/>
        <end position="33"/>
    </location>
</feature>
<reference evidence="3" key="1">
    <citation type="journal article" date="2023" name="Mol. Phylogenet. Evol.">
        <title>Genome-scale phylogeny and comparative genomics of the fungal order Sordariales.</title>
        <authorList>
            <person name="Hensen N."/>
            <person name="Bonometti L."/>
            <person name="Westerberg I."/>
            <person name="Brannstrom I.O."/>
            <person name="Guillou S."/>
            <person name="Cros-Aarteil S."/>
            <person name="Calhoun S."/>
            <person name="Haridas S."/>
            <person name="Kuo A."/>
            <person name="Mondo S."/>
            <person name="Pangilinan J."/>
            <person name="Riley R."/>
            <person name="LaButti K."/>
            <person name="Andreopoulos B."/>
            <person name="Lipzen A."/>
            <person name="Chen C."/>
            <person name="Yan M."/>
            <person name="Daum C."/>
            <person name="Ng V."/>
            <person name="Clum A."/>
            <person name="Steindorff A."/>
            <person name="Ohm R.A."/>
            <person name="Martin F."/>
            <person name="Silar P."/>
            <person name="Natvig D.O."/>
            <person name="Lalanne C."/>
            <person name="Gautier V."/>
            <person name="Ament-Velasquez S.L."/>
            <person name="Kruys A."/>
            <person name="Hutchinson M.I."/>
            <person name="Powell A.J."/>
            <person name="Barry K."/>
            <person name="Miller A.N."/>
            <person name="Grigoriev I.V."/>
            <person name="Debuchy R."/>
            <person name="Gladieux P."/>
            <person name="Hiltunen Thoren M."/>
            <person name="Johannesson H."/>
        </authorList>
    </citation>
    <scope>NUCLEOTIDE SEQUENCE [LARGE SCALE GENOMIC DNA]</scope>
    <source>
        <strain evidence="3">CBS 340.73</strain>
    </source>
</reference>
<comment type="caution">
    <text evidence="2">The sequence shown here is derived from an EMBL/GenBank/DDBJ whole genome shotgun (WGS) entry which is preliminary data.</text>
</comment>
<name>A0AAN6N9G2_9PEZI</name>
<sequence>MMPLFLIPSPQHGAAGEEGGDRPQQPPQQPHQPTVADVLVVKSMLSKAATLPAELINTITDLAEYWPHTTTEQCYEAQTDGPRIARGGSPELENLFVLRTEPLGFPRCPFPQHEAGTIHAEPLPPSGLTPPEWPVEAFQKLIPSAMPMLAHPCRKIVFTIKAADQGWSSRRSPDDFPYDESWTWFEAGLERIGRTAVPNDNGATPPEPATETSTQQSQSAIDTSDASGRRPTVPTFRKEYLATILPEVRQVQEPQGPKNVFNFEILPREDLTIQRNVGAEKNPRIRKVVWHYTDALSPNSEELRRIGRGRDTGTGEFVRNLKLGDIVTVWAMARFPAWANYIFRVRVEVYWAI</sequence>
<feature type="compositionally biased region" description="Polar residues" evidence="1">
    <location>
        <begin position="213"/>
        <end position="226"/>
    </location>
</feature>
<evidence type="ECO:0000256" key="1">
    <source>
        <dbReference type="SAM" id="MobiDB-lite"/>
    </source>
</evidence>
<gene>
    <name evidence="2" type="ORF">QBC46DRAFT_123688</name>
</gene>
<keyword evidence="3" id="KW-1185">Reference proteome</keyword>
<accession>A0AAN6N9G2</accession>
<proteinExistence type="predicted"/>
<evidence type="ECO:0000313" key="2">
    <source>
        <dbReference type="EMBL" id="KAK3940603.1"/>
    </source>
</evidence>
<feature type="region of interest" description="Disordered" evidence="1">
    <location>
        <begin position="195"/>
        <end position="232"/>
    </location>
</feature>